<sequence>MLKVAVVGLGDISKIHIPAIQKNPYVELVAVCDIDESLAETVPGVQFYTDYHVMLDHEPLDCVHICLPHNLHLPATKACVEKGVHVLQEKPLALTTEEGLELVKLEKQNPNVKICICHQNRYNETFEMLKKIVQSGAYGKIVGIKGLVTWFRPKSYYDVKPWRGRMKYAGGGVMINQSIHTLDLIQLLGGEIESIKGSITQLLDYGIEVEDTAVANITFKNGATGLFFATNSNAENSSVELQVTFEKGKFIIKDSILTKVDEDGKKEDIIEDAKLPGTKFYYGASHLKIIDTFYSCIRNNTQDYVHVEDALTSIEIIDAIRQSSELNKSIVMEGNQYAKR</sequence>
<dbReference type="Proteomes" id="UP000181936">
    <property type="component" value="Chromosome"/>
</dbReference>
<dbReference type="EMBL" id="CP016020">
    <property type="protein sequence ID" value="APH05146.1"/>
    <property type="molecule type" value="Genomic_DNA"/>
</dbReference>
<dbReference type="STRING" id="1547283.A9C19_10500"/>
<accession>A0A1L3MS33</accession>
<dbReference type="InterPro" id="IPR000683">
    <property type="entry name" value="Gfo/Idh/MocA-like_OxRdtase_N"/>
</dbReference>
<dbReference type="Gene3D" id="3.40.50.720">
    <property type="entry name" value="NAD(P)-binding Rossmann-like Domain"/>
    <property type="match status" value="1"/>
</dbReference>
<evidence type="ECO:0000259" key="2">
    <source>
        <dbReference type="Pfam" id="PF01408"/>
    </source>
</evidence>
<feature type="domain" description="Gfo/Idh/MocA-like oxidoreductase C-terminal" evidence="3">
    <location>
        <begin position="130"/>
        <end position="328"/>
    </location>
</feature>
<evidence type="ECO:0000313" key="4">
    <source>
        <dbReference type="EMBL" id="APH05146.1"/>
    </source>
</evidence>
<dbReference type="InterPro" id="IPR052515">
    <property type="entry name" value="Gfo/Idh/MocA_Oxidoreductase"/>
</dbReference>
<dbReference type="RefSeq" id="WP_072579939.1">
    <property type="nucleotide sequence ID" value="NZ_CP016020.1"/>
</dbReference>
<dbReference type="Pfam" id="PF02894">
    <property type="entry name" value="GFO_IDH_MocA_C"/>
    <property type="match status" value="1"/>
</dbReference>
<name>A0A1L3MS33_9BACI</name>
<gene>
    <name evidence="4" type="ORF">A9C19_10500</name>
</gene>
<evidence type="ECO:0000313" key="5">
    <source>
        <dbReference type="Proteomes" id="UP000181936"/>
    </source>
</evidence>
<dbReference type="Gene3D" id="3.30.360.10">
    <property type="entry name" value="Dihydrodipicolinate Reductase, domain 2"/>
    <property type="match status" value="1"/>
</dbReference>
<dbReference type="InterPro" id="IPR004104">
    <property type="entry name" value="Gfo/Idh/MocA-like_OxRdtase_C"/>
</dbReference>
<comment type="similarity">
    <text evidence="1">Belongs to the Gfo/Idh/MocA family.</text>
</comment>
<feature type="domain" description="Gfo/Idh/MocA-like oxidoreductase N-terminal" evidence="2">
    <location>
        <begin position="2"/>
        <end position="112"/>
    </location>
</feature>
<dbReference type="OrthoDB" id="9815825at2"/>
<organism evidence="4 5">
    <name type="scientific">Bacillus weihaiensis</name>
    <dbReference type="NCBI Taxonomy" id="1547283"/>
    <lineage>
        <taxon>Bacteria</taxon>
        <taxon>Bacillati</taxon>
        <taxon>Bacillota</taxon>
        <taxon>Bacilli</taxon>
        <taxon>Bacillales</taxon>
        <taxon>Bacillaceae</taxon>
        <taxon>Bacillus</taxon>
    </lineage>
</organism>
<dbReference type="PANTHER" id="PTHR43249:SF1">
    <property type="entry name" value="D-GLUCOSIDE 3-DEHYDROGENASE"/>
    <property type="match status" value="1"/>
</dbReference>
<dbReference type="SUPFAM" id="SSF55347">
    <property type="entry name" value="Glyceraldehyde-3-phosphate dehydrogenase-like, C-terminal domain"/>
    <property type="match status" value="1"/>
</dbReference>
<dbReference type="GO" id="GO:0000166">
    <property type="term" value="F:nucleotide binding"/>
    <property type="evidence" value="ECO:0007669"/>
    <property type="project" value="InterPro"/>
</dbReference>
<dbReference type="Pfam" id="PF01408">
    <property type="entry name" value="GFO_IDH_MocA"/>
    <property type="match status" value="1"/>
</dbReference>
<dbReference type="KEGG" id="bwh:A9C19_10500"/>
<evidence type="ECO:0000259" key="3">
    <source>
        <dbReference type="Pfam" id="PF02894"/>
    </source>
</evidence>
<dbReference type="PANTHER" id="PTHR43249">
    <property type="entry name" value="UDP-N-ACETYL-2-AMINO-2-DEOXY-D-GLUCURONATE OXIDASE"/>
    <property type="match status" value="1"/>
</dbReference>
<dbReference type="InterPro" id="IPR036291">
    <property type="entry name" value="NAD(P)-bd_dom_sf"/>
</dbReference>
<reference evidence="4 5" key="1">
    <citation type="journal article" date="2016" name="Sci. Rep.">
        <title>Complete genome sequence and transcriptomic analysis of a novel marine strain Bacillus weihaiensis reveals the mechanism of brown algae degradation.</title>
        <authorList>
            <person name="Zhu Y."/>
            <person name="Chen P."/>
            <person name="Bao Y."/>
            <person name="Men Y."/>
            <person name="Zeng Y."/>
            <person name="Yang J."/>
            <person name="Sun J."/>
            <person name="Sun Y."/>
        </authorList>
    </citation>
    <scope>NUCLEOTIDE SEQUENCE [LARGE SCALE GENOMIC DNA]</scope>
    <source>
        <strain evidence="4 5">Alg07</strain>
    </source>
</reference>
<keyword evidence="5" id="KW-1185">Reference proteome</keyword>
<dbReference type="SUPFAM" id="SSF51735">
    <property type="entry name" value="NAD(P)-binding Rossmann-fold domains"/>
    <property type="match status" value="1"/>
</dbReference>
<evidence type="ECO:0000256" key="1">
    <source>
        <dbReference type="ARBA" id="ARBA00010928"/>
    </source>
</evidence>
<dbReference type="AlphaFoldDB" id="A0A1L3MS33"/>
<protein>
    <submittedName>
        <fullName evidence="4">Lipopolysaccharide biosynthesis protein</fullName>
    </submittedName>
</protein>
<proteinExistence type="inferred from homology"/>